<dbReference type="EMBL" id="NIOF01000015">
    <property type="protein sequence ID" value="OWQ84737.1"/>
    <property type="molecule type" value="Genomic_DNA"/>
</dbReference>
<dbReference type="Proteomes" id="UP000197468">
    <property type="component" value="Unassembled WGS sequence"/>
</dbReference>
<reference evidence="1 2" key="1">
    <citation type="journal article" date="2008" name="Int. J. Syst. Evol. Microbiol.">
        <title>Description of Roseateles aquatilis sp. nov. and Roseateles terrae sp. nov., in the class Betaproteobacteria, and emended description of the genus Roseateles.</title>
        <authorList>
            <person name="Gomila M."/>
            <person name="Bowien B."/>
            <person name="Falsen E."/>
            <person name="Moore E.R."/>
            <person name="Lalucat J."/>
        </authorList>
    </citation>
    <scope>NUCLEOTIDE SEQUENCE [LARGE SCALE GENOMIC DNA]</scope>
    <source>
        <strain evidence="1 2">CCUG 48205</strain>
    </source>
</reference>
<sequence length="106" mass="11808">MPPNWDDEGGASIARQALDATRHLLKVRPRLRAAYKLFPTRIGGLLVEFIVNGWDLSVEFGPDGGIELFGFEVDGDRELLPRQFTQLGSEFLEAFDKASGGKWQSD</sequence>
<comment type="caution">
    <text evidence="1">The sequence shown here is derived from an EMBL/GenBank/DDBJ whole genome shotgun (WGS) entry which is preliminary data.</text>
</comment>
<protein>
    <submittedName>
        <fullName evidence="1">Uncharacterized protein</fullName>
    </submittedName>
</protein>
<organism evidence="1 2">
    <name type="scientific">Roseateles aquatilis</name>
    <dbReference type="NCBI Taxonomy" id="431061"/>
    <lineage>
        <taxon>Bacteria</taxon>
        <taxon>Pseudomonadati</taxon>
        <taxon>Pseudomonadota</taxon>
        <taxon>Betaproteobacteria</taxon>
        <taxon>Burkholderiales</taxon>
        <taxon>Sphaerotilaceae</taxon>
        <taxon>Roseateles</taxon>
    </lineage>
</organism>
<dbReference type="AlphaFoldDB" id="A0A246IXE5"/>
<proteinExistence type="predicted"/>
<accession>A0A246IXE5</accession>
<gene>
    <name evidence="1" type="ORF">CDN99_23685</name>
</gene>
<keyword evidence="2" id="KW-1185">Reference proteome</keyword>
<evidence type="ECO:0000313" key="2">
    <source>
        <dbReference type="Proteomes" id="UP000197468"/>
    </source>
</evidence>
<name>A0A246IXE5_9BURK</name>
<evidence type="ECO:0000313" key="1">
    <source>
        <dbReference type="EMBL" id="OWQ84737.1"/>
    </source>
</evidence>